<dbReference type="PROSITE" id="PS50240">
    <property type="entry name" value="TRYPSIN_DOM"/>
    <property type="match status" value="1"/>
</dbReference>
<dbReference type="EMBL" id="VTPC01000863">
    <property type="protein sequence ID" value="KAF2904094.1"/>
    <property type="molecule type" value="Genomic_DNA"/>
</dbReference>
<feature type="non-terminal residue" evidence="7">
    <location>
        <position position="1"/>
    </location>
</feature>
<proteinExistence type="predicted"/>
<dbReference type="GO" id="GO:0006508">
    <property type="term" value="P:proteolysis"/>
    <property type="evidence" value="ECO:0007669"/>
    <property type="project" value="UniProtKB-KW"/>
</dbReference>
<evidence type="ECO:0000256" key="2">
    <source>
        <dbReference type="ARBA" id="ARBA00022801"/>
    </source>
</evidence>
<dbReference type="Proteomes" id="UP000801492">
    <property type="component" value="Unassembled WGS sequence"/>
</dbReference>
<dbReference type="AlphaFoldDB" id="A0A8K0GL52"/>
<evidence type="ECO:0000256" key="1">
    <source>
        <dbReference type="ARBA" id="ARBA00022670"/>
    </source>
</evidence>
<feature type="domain" description="Peptidase S1" evidence="6">
    <location>
        <begin position="20"/>
        <end position="289"/>
    </location>
</feature>
<dbReference type="PANTHER" id="PTHR24276:SF96">
    <property type="entry name" value="PEPTIDASE S1 DOMAIN-CONTAINING PROTEIN"/>
    <property type="match status" value="1"/>
</dbReference>
<dbReference type="Gene3D" id="2.40.10.10">
    <property type="entry name" value="Trypsin-like serine proteases"/>
    <property type="match status" value="1"/>
</dbReference>
<accession>A0A8K0GL52</accession>
<keyword evidence="3" id="KW-0720">Serine protease</keyword>
<evidence type="ECO:0000313" key="8">
    <source>
        <dbReference type="Proteomes" id="UP000801492"/>
    </source>
</evidence>
<keyword evidence="1" id="KW-0645">Protease</keyword>
<evidence type="ECO:0000256" key="3">
    <source>
        <dbReference type="ARBA" id="ARBA00022825"/>
    </source>
</evidence>
<dbReference type="PANTHER" id="PTHR24276">
    <property type="entry name" value="POLYSERASE-RELATED"/>
    <property type="match status" value="1"/>
</dbReference>
<dbReference type="SMART" id="SM00020">
    <property type="entry name" value="Tryp_SPc"/>
    <property type="match status" value="1"/>
</dbReference>
<sequence length="401" mass="44846">LDIANCEWWDTDSNQAKLFFDDGLARMADYPHVVSINARTSKSTAKILCAGTHLTTVNNRGIVLTAGSCINLIKIGRISSENVYIRTNSEYWNCQCGIGKSYGIYSWHLHPDYEEHVLPYIGAFSENDVGLIALDGPWQGRYNEKAAKNPIKLGPVNWKIVRPLTLGWGYTYSQQAPQEDLRVANNLLVISGEQCQKNFYRDYFPKNSYCIGSEHQPGKGPCAHDQGGPMLSVIKWVVGGKQPITQYTLVGIASTAPRCGDPRKPTVVVNISAYTDFLQNFSWMKETIKSQVSSAQITKPPPVGADWTCRKRLRNTKVCCDPSRVMCIAYKKDGTWRWSTSTGSGGTQDTSESDSNSWWGGSGNDAFDTWWWGSGGNNWGGWWGSPVENDKVWWENNEKIE</sequence>
<dbReference type="InterPro" id="IPR009003">
    <property type="entry name" value="Peptidase_S1_PA"/>
</dbReference>
<evidence type="ECO:0000256" key="5">
    <source>
        <dbReference type="SAM" id="MobiDB-lite"/>
    </source>
</evidence>
<reference evidence="7" key="1">
    <citation type="submission" date="2019-08" db="EMBL/GenBank/DDBJ databases">
        <title>The genome of the North American firefly Photinus pyralis.</title>
        <authorList>
            <consortium name="Photinus pyralis genome working group"/>
            <person name="Fallon T.R."/>
            <person name="Sander Lower S.E."/>
            <person name="Weng J.-K."/>
        </authorList>
    </citation>
    <scope>NUCLEOTIDE SEQUENCE</scope>
    <source>
        <strain evidence="7">TRF0915ILg1</strain>
        <tissue evidence="7">Whole body</tissue>
    </source>
</reference>
<dbReference type="InterPro" id="IPR050430">
    <property type="entry name" value="Peptidase_S1"/>
</dbReference>
<feature type="region of interest" description="Disordered" evidence="5">
    <location>
        <begin position="338"/>
        <end position="358"/>
    </location>
</feature>
<gene>
    <name evidence="7" type="ORF">ILUMI_02079</name>
</gene>
<evidence type="ECO:0000256" key="4">
    <source>
        <dbReference type="ARBA" id="ARBA00023157"/>
    </source>
</evidence>
<dbReference type="InterPro" id="IPR043504">
    <property type="entry name" value="Peptidase_S1_PA_chymotrypsin"/>
</dbReference>
<name>A0A8K0GL52_IGNLU</name>
<dbReference type="Pfam" id="PF00089">
    <property type="entry name" value="Trypsin"/>
    <property type="match status" value="1"/>
</dbReference>
<organism evidence="7 8">
    <name type="scientific">Ignelater luminosus</name>
    <name type="common">Cucubano</name>
    <name type="synonym">Pyrophorus luminosus</name>
    <dbReference type="NCBI Taxonomy" id="2038154"/>
    <lineage>
        <taxon>Eukaryota</taxon>
        <taxon>Metazoa</taxon>
        <taxon>Ecdysozoa</taxon>
        <taxon>Arthropoda</taxon>
        <taxon>Hexapoda</taxon>
        <taxon>Insecta</taxon>
        <taxon>Pterygota</taxon>
        <taxon>Neoptera</taxon>
        <taxon>Endopterygota</taxon>
        <taxon>Coleoptera</taxon>
        <taxon>Polyphaga</taxon>
        <taxon>Elateriformia</taxon>
        <taxon>Elateroidea</taxon>
        <taxon>Elateridae</taxon>
        <taxon>Agrypninae</taxon>
        <taxon>Pyrophorini</taxon>
        <taxon>Ignelater</taxon>
    </lineage>
</organism>
<keyword evidence="4" id="KW-1015">Disulfide bond</keyword>
<keyword evidence="2" id="KW-0378">Hydrolase</keyword>
<protein>
    <recommendedName>
        <fullName evidence="6">Peptidase S1 domain-containing protein</fullName>
    </recommendedName>
</protein>
<evidence type="ECO:0000259" key="6">
    <source>
        <dbReference type="PROSITE" id="PS50240"/>
    </source>
</evidence>
<evidence type="ECO:0000313" key="7">
    <source>
        <dbReference type="EMBL" id="KAF2904094.1"/>
    </source>
</evidence>
<dbReference type="InterPro" id="IPR001254">
    <property type="entry name" value="Trypsin_dom"/>
</dbReference>
<dbReference type="GO" id="GO:0004252">
    <property type="term" value="F:serine-type endopeptidase activity"/>
    <property type="evidence" value="ECO:0007669"/>
    <property type="project" value="InterPro"/>
</dbReference>
<keyword evidence="8" id="KW-1185">Reference proteome</keyword>
<comment type="caution">
    <text evidence="7">The sequence shown here is derived from an EMBL/GenBank/DDBJ whole genome shotgun (WGS) entry which is preliminary data.</text>
</comment>
<dbReference type="SUPFAM" id="SSF50494">
    <property type="entry name" value="Trypsin-like serine proteases"/>
    <property type="match status" value="1"/>
</dbReference>